<comment type="caution">
    <text evidence="3">The sequence shown here is derived from an EMBL/GenBank/DDBJ whole genome shotgun (WGS) entry which is preliminary data.</text>
</comment>
<dbReference type="Proteomes" id="UP000267408">
    <property type="component" value="Unassembled WGS sequence"/>
</dbReference>
<dbReference type="EMBL" id="RJVJ01000003">
    <property type="protein sequence ID" value="ROR35659.1"/>
    <property type="molecule type" value="Genomic_DNA"/>
</dbReference>
<dbReference type="EMBL" id="RKQG01000003">
    <property type="protein sequence ID" value="RPE27747.1"/>
    <property type="molecule type" value="Genomic_DNA"/>
</dbReference>
<organism evidence="3 4">
    <name type="scientific">Kitasatospora cineracea</name>
    <dbReference type="NCBI Taxonomy" id="88074"/>
    <lineage>
        <taxon>Bacteria</taxon>
        <taxon>Bacillati</taxon>
        <taxon>Actinomycetota</taxon>
        <taxon>Actinomycetes</taxon>
        <taxon>Kitasatosporales</taxon>
        <taxon>Streptomycetaceae</taxon>
        <taxon>Kitasatospora</taxon>
    </lineage>
</organism>
<accession>A0A8G1UA38</accession>
<sequence length="79" mass="9091">MSEQRRHWWQPREVRDPLPEPPAPTGRPTFDLVRRGYDRAQVDAHLALPPAQRPRPAAFDLARHGYDRAQVDRALAAES</sequence>
<gene>
    <name evidence="3" type="ORF">EDD38_7035</name>
    <name evidence="2" type="ORF">EDD39_7320</name>
</gene>
<accession>A0A3N4RHB2</accession>
<evidence type="ECO:0000313" key="2">
    <source>
        <dbReference type="EMBL" id="ROR35659.1"/>
    </source>
</evidence>
<keyword evidence="4" id="KW-1185">Reference proteome</keyword>
<evidence type="ECO:0000313" key="3">
    <source>
        <dbReference type="EMBL" id="RPE27747.1"/>
    </source>
</evidence>
<protein>
    <submittedName>
        <fullName evidence="3">DivIVA domain-containing protein</fullName>
    </submittedName>
</protein>
<evidence type="ECO:0000313" key="5">
    <source>
        <dbReference type="Proteomes" id="UP000267408"/>
    </source>
</evidence>
<dbReference type="AlphaFoldDB" id="A0A3N4RHB2"/>
<proteinExistence type="predicted"/>
<feature type="compositionally biased region" description="Basic and acidic residues" evidence="1">
    <location>
        <begin position="1"/>
        <end position="18"/>
    </location>
</feature>
<reference evidence="4 5" key="1">
    <citation type="submission" date="2018-11" db="EMBL/GenBank/DDBJ databases">
        <title>Sequencing the genomes of 1000 actinobacteria strains.</title>
        <authorList>
            <person name="Klenk H.-P."/>
        </authorList>
    </citation>
    <scope>NUCLEOTIDE SEQUENCE [LARGE SCALE GENOMIC DNA]</scope>
    <source>
        <strain evidence="2 5">DSM 44780</strain>
        <strain evidence="3 4">DSM 44781</strain>
    </source>
</reference>
<evidence type="ECO:0000313" key="4">
    <source>
        <dbReference type="Proteomes" id="UP000266906"/>
    </source>
</evidence>
<feature type="region of interest" description="Disordered" evidence="1">
    <location>
        <begin position="1"/>
        <end position="31"/>
    </location>
</feature>
<dbReference type="RefSeq" id="WP_123563850.1">
    <property type="nucleotide sequence ID" value="NZ_JBEYIY010000030.1"/>
</dbReference>
<name>A0A3N4RHB2_9ACTN</name>
<dbReference type="Proteomes" id="UP000266906">
    <property type="component" value="Unassembled WGS sequence"/>
</dbReference>
<evidence type="ECO:0000256" key="1">
    <source>
        <dbReference type="SAM" id="MobiDB-lite"/>
    </source>
</evidence>